<dbReference type="Gene3D" id="3.10.10.10">
    <property type="entry name" value="HIV Type 1 Reverse Transcriptase, subunit A, domain 1"/>
    <property type="match status" value="1"/>
</dbReference>
<dbReference type="PROSITE" id="PS00028">
    <property type="entry name" value="ZINC_FINGER_C2H2_1"/>
    <property type="match status" value="1"/>
</dbReference>
<proteinExistence type="predicted"/>
<evidence type="ECO:0000313" key="3">
    <source>
        <dbReference type="EMBL" id="CAF4298289.1"/>
    </source>
</evidence>
<protein>
    <recommendedName>
        <fullName evidence="1">C2H2-type domain-containing protein</fullName>
    </recommendedName>
</protein>
<accession>A0A815LMX7</accession>
<sequence>MVHTGSGITIIRHDTLKKFSHNHKVKNDHRTYSTANNGELKTIGTVWLKVKIGPALTFVKAAVSNELCTSLLLGSDWAQENNINIKCGERIVVCKTKQGQKASVPFFEIDDNKIARLVHTVRLAPRQEAQIQIRVPVRDADTLMFTPNTYAANKSEVLFSHALIKVENYTSLITVINPSVFPRVLSKNITCISTVSYPSSRLCVALVNSDEKLQQSSLLHSNTDTRHQCRECSLQFPSRQQMFNHLRELDHWKKDQESDYEAPKSVCDDIDKLVTSIDNRVEREKVRMLLRRYAEIFDTTKPSVIDTTIKHTIDLEEGSRPTTAAYYRQNPKNNEIIDEAVKQLLQEDRAERSYSAWSSPIVLVKKKMAHPAFVLIFAN</sequence>
<evidence type="ECO:0000313" key="2">
    <source>
        <dbReference type="EMBL" id="CAF1408120.1"/>
    </source>
</evidence>
<reference evidence="2" key="1">
    <citation type="submission" date="2021-02" db="EMBL/GenBank/DDBJ databases">
        <authorList>
            <person name="Nowell W R."/>
        </authorList>
    </citation>
    <scope>NUCLEOTIDE SEQUENCE</scope>
</reference>
<evidence type="ECO:0000313" key="4">
    <source>
        <dbReference type="Proteomes" id="UP000663829"/>
    </source>
</evidence>
<name>A0A815LMX7_9BILA</name>
<dbReference type="SUPFAM" id="SSF56672">
    <property type="entry name" value="DNA/RNA polymerases"/>
    <property type="match status" value="1"/>
</dbReference>
<dbReference type="Proteomes" id="UP000681722">
    <property type="component" value="Unassembled WGS sequence"/>
</dbReference>
<dbReference type="Gene3D" id="2.40.70.10">
    <property type="entry name" value="Acid Proteases"/>
    <property type="match status" value="1"/>
</dbReference>
<dbReference type="InterPro" id="IPR043502">
    <property type="entry name" value="DNA/RNA_pol_sf"/>
</dbReference>
<dbReference type="EMBL" id="CAJNOQ010017789">
    <property type="protein sequence ID" value="CAF1408120.1"/>
    <property type="molecule type" value="Genomic_DNA"/>
</dbReference>
<dbReference type="Proteomes" id="UP000663829">
    <property type="component" value="Unassembled WGS sequence"/>
</dbReference>
<dbReference type="OrthoDB" id="10056424at2759"/>
<dbReference type="InterPro" id="IPR021109">
    <property type="entry name" value="Peptidase_aspartic_dom_sf"/>
</dbReference>
<gene>
    <name evidence="2" type="ORF">GPM918_LOCUS33432</name>
    <name evidence="3" type="ORF">SRO942_LOCUS34114</name>
</gene>
<organism evidence="2 4">
    <name type="scientific">Didymodactylos carnosus</name>
    <dbReference type="NCBI Taxonomy" id="1234261"/>
    <lineage>
        <taxon>Eukaryota</taxon>
        <taxon>Metazoa</taxon>
        <taxon>Spiralia</taxon>
        <taxon>Gnathifera</taxon>
        <taxon>Rotifera</taxon>
        <taxon>Eurotatoria</taxon>
        <taxon>Bdelloidea</taxon>
        <taxon>Philodinida</taxon>
        <taxon>Philodinidae</taxon>
        <taxon>Didymodactylos</taxon>
    </lineage>
</organism>
<feature type="domain" description="C2H2-type" evidence="1">
    <location>
        <begin position="229"/>
        <end position="251"/>
    </location>
</feature>
<dbReference type="InterPro" id="IPR013087">
    <property type="entry name" value="Znf_C2H2_type"/>
</dbReference>
<dbReference type="AlphaFoldDB" id="A0A815LMX7"/>
<keyword evidence="4" id="KW-1185">Reference proteome</keyword>
<comment type="caution">
    <text evidence="2">The sequence shown here is derived from an EMBL/GenBank/DDBJ whole genome shotgun (WGS) entry which is preliminary data.</text>
</comment>
<dbReference type="EMBL" id="CAJOBC010083211">
    <property type="protein sequence ID" value="CAF4298289.1"/>
    <property type="molecule type" value="Genomic_DNA"/>
</dbReference>
<evidence type="ECO:0000259" key="1">
    <source>
        <dbReference type="PROSITE" id="PS00028"/>
    </source>
</evidence>